<feature type="domain" description="DNA primase/polymerase bifunctional N-terminal" evidence="3">
    <location>
        <begin position="10"/>
        <end position="170"/>
    </location>
</feature>
<reference evidence="4 5" key="1">
    <citation type="submission" date="2021-06" db="EMBL/GenBank/DDBJ databases">
        <authorList>
            <person name="Sun Q."/>
            <person name="Li D."/>
        </authorList>
    </citation>
    <scope>NUCLEOTIDE SEQUENCE [LARGE SCALE GENOMIC DNA]</scope>
    <source>
        <strain evidence="4 5">MSJ-2</strain>
    </source>
</reference>
<comment type="caution">
    <text evidence="4">The sequence shown here is derived from an EMBL/GenBank/DDBJ whole genome shotgun (WGS) entry which is preliminary data.</text>
</comment>
<sequence>MSREKLLKRAKDYASPMGLRVFPCRPKEKAPATAHGCKDATTDLEQIAKWWDCPYNIGIATGNGIVVLDVDINHDAGKYGDETLADLEGQYGPLPETWMCLTGGGGVHYYFQCDDPALTVGVEFAPGLDYRGNGGYVIAPPSVHQNGRTYEWEAGHTPTNCALAPLPDWLHRLMLQGKTKDKPTNSAAPEKVTEGKRNDEMFRLAASLRAKGLTVEEITAAMMEANKSRCDPPLSKQEIETICKSVGRYKQGTADMPPEKKSTFDSLNFYTIPSLTEEERRPPEFIVDGMIPCGLSFLSGAPKIRKTFLGLQLSFSVADGRPFLGRKTVKCDVAYLDLEGSKSRAASRAERMSTDIPENVFITNNIKERLADGLVDKLRELHRENPKIRMIVIDTYSRARGNFKAGSSNAYDAEIILLEPVQRMAIEEKIAILCIHHDKKGAGFALDSFERMSGTMGISGSADSVLNLIADGKRFDGKAILEYTPRDAKGGEMNLVFDDRLGEWQEVVNLPKEDIRGNPICDWIIRNVPEKRSAGMFLPYEDVFKYAYHCQIKNSGDEVRKQLESRRDELYSGYGIGIQMGVKSNGDRGIRIINLL</sequence>
<name>A0ABS6F5Z4_9FIRM</name>
<feature type="domain" description="Primase C-terminal 1" evidence="2">
    <location>
        <begin position="186"/>
        <end position="252"/>
    </location>
</feature>
<proteinExistence type="predicted"/>
<keyword evidence="5" id="KW-1185">Reference proteome</keyword>
<evidence type="ECO:0000313" key="4">
    <source>
        <dbReference type="EMBL" id="MBU5625686.1"/>
    </source>
</evidence>
<evidence type="ECO:0000313" key="5">
    <source>
        <dbReference type="Proteomes" id="UP000787672"/>
    </source>
</evidence>
<dbReference type="Proteomes" id="UP000787672">
    <property type="component" value="Unassembled WGS sequence"/>
</dbReference>
<accession>A0ABS6F5Z4</accession>
<evidence type="ECO:0000256" key="1">
    <source>
        <dbReference type="ARBA" id="ARBA00022801"/>
    </source>
</evidence>
<dbReference type="SMART" id="SM00942">
    <property type="entry name" value="PriCT_1"/>
    <property type="match status" value="1"/>
</dbReference>
<dbReference type="Pfam" id="PF13481">
    <property type="entry name" value="AAA_25"/>
    <property type="match status" value="1"/>
</dbReference>
<dbReference type="RefSeq" id="WP_216557934.1">
    <property type="nucleotide sequence ID" value="NZ_JAHLQN010000001.1"/>
</dbReference>
<evidence type="ECO:0000259" key="2">
    <source>
        <dbReference type="SMART" id="SM00942"/>
    </source>
</evidence>
<dbReference type="PANTHER" id="PTHR35372">
    <property type="entry name" value="ATP BINDING PROTEIN-RELATED"/>
    <property type="match status" value="1"/>
</dbReference>
<dbReference type="EMBL" id="JAHLQN010000001">
    <property type="protein sequence ID" value="MBU5625686.1"/>
    <property type="molecule type" value="Genomic_DNA"/>
</dbReference>
<dbReference type="Pfam" id="PF09250">
    <property type="entry name" value="Prim-Pol"/>
    <property type="match status" value="1"/>
</dbReference>
<keyword evidence="1" id="KW-0378">Hydrolase</keyword>
<dbReference type="InterPro" id="IPR014820">
    <property type="entry name" value="PriCT_1"/>
</dbReference>
<dbReference type="Pfam" id="PF08708">
    <property type="entry name" value="PriCT_1"/>
    <property type="match status" value="1"/>
</dbReference>
<gene>
    <name evidence="4" type="ORF">KQI82_01890</name>
</gene>
<organism evidence="4 5">
    <name type="scientific">Dysosmobacter acutus</name>
    <dbReference type="NCBI Taxonomy" id="2841504"/>
    <lineage>
        <taxon>Bacteria</taxon>
        <taxon>Bacillati</taxon>
        <taxon>Bacillota</taxon>
        <taxon>Clostridia</taxon>
        <taxon>Eubacteriales</taxon>
        <taxon>Oscillospiraceae</taxon>
        <taxon>Dysosmobacter</taxon>
    </lineage>
</organism>
<dbReference type="SMART" id="SM00943">
    <property type="entry name" value="Prim-Pol"/>
    <property type="match status" value="1"/>
</dbReference>
<dbReference type="PANTHER" id="PTHR35372:SF2">
    <property type="entry name" value="SF3 HELICASE DOMAIN-CONTAINING PROTEIN"/>
    <property type="match status" value="1"/>
</dbReference>
<evidence type="ECO:0000259" key="3">
    <source>
        <dbReference type="SMART" id="SM00943"/>
    </source>
</evidence>
<protein>
    <submittedName>
        <fullName evidence="4">Bifunctional DNA primase/polymerase</fullName>
    </submittedName>
</protein>
<dbReference type="InterPro" id="IPR015330">
    <property type="entry name" value="DNA_primase/pol_bifunc_N"/>
</dbReference>
<dbReference type="CDD" id="cd04859">
    <property type="entry name" value="Prim_Pol"/>
    <property type="match status" value="1"/>
</dbReference>
<dbReference type="InterPro" id="IPR051620">
    <property type="entry name" value="ORF904-like_C"/>
</dbReference>